<reference evidence="2 3" key="1">
    <citation type="journal article" date="2014" name="Am. J. Bot.">
        <title>Genome assembly and annotation for red clover (Trifolium pratense; Fabaceae).</title>
        <authorList>
            <person name="Istvanek J."/>
            <person name="Jaros M."/>
            <person name="Krenek A."/>
            <person name="Repkova J."/>
        </authorList>
    </citation>
    <scope>NUCLEOTIDE SEQUENCE [LARGE SCALE GENOMIC DNA]</scope>
    <source>
        <strain evidence="3">cv. Tatra</strain>
        <tissue evidence="2">Young leaves</tissue>
    </source>
</reference>
<name>A0A2K3P066_TRIPR</name>
<proteinExistence type="predicted"/>
<gene>
    <name evidence="2" type="ORF">L195_g005202</name>
</gene>
<dbReference type="Proteomes" id="UP000236291">
    <property type="component" value="Unassembled WGS sequence"/>
</dbReference>
<dbReference type="AlphaFoldDB" id="A0A2K3P066"/>
<accession>A0A2K3P066</accession>
<dbReference type="ExpressionAtlas" id="A0A2K3P066">
    <property type="expression patterns" value="baseline"/>
</dbReference>
<comment type="caution">
    <text evidence="2">The sequence shown here is derived from an EMBL/GenBank/DDBJ whole genome shotgun (WGS) entry which is preliminary data.</text>
</comment>
<feature type="compositionally biased region" description="Basic and acidic residues" evidence="1">
    <location>
        <begin position="16"/>
        <end position="27"/>
    </location>
</feature>
<protein>
    <submittedName>
        <fullName evidence="2">Uncharacterized protein</fullName>
    </submittedName>
</protein>
<feature type="region of interest" description="Disordered" evidence="1">
    <location>
        <begin position="1"/>
        <end position="85"/>
    </location>
</feature>
<evidence type="ECO:0000313" key="2">
    <source>
        <dbReference type="EMBL" id="PNY08671.1"/>
    </source>
</evidence>
<evidence type="ECO:0000313" key="3">
    <source>
        <dbReference type="Proteomes" id="UP000236291"/>
    </source>
</evidence>
<organism evidence="2 3">
    <name type="scientific">Trifolium pratense</name>
    <name type="common">Red clover</name>
    <dbReference type="NCBI Taxonomy" id="57577"/>
    <lineage>
        <taxon>Eukaryota</taxon>
        <taxon>Viridiplantae</taxon>
        <taxon>Streptophyta</taxon>
        <taxon>Embryophyta</taxon>
        <taxon>Tracheophyta</taxon>
        <taxon>Spermatophyta</taxon>
        <taxon>Magnoliopsida</taxon>
        <taxon>eudicotyledons</taxon>
        <taxon>Gunneridae</taxon>
        <taxon>Pentapetalae</taxon>
        <taxon>rosids</taxon>
        <taxon>fabids</taxon>
        <taxon>Fabales</taxon>
        <taxon>Fabaceae</taxon>
        <taxon>Papilionoideae</taxon>
        <taxon>50 kb inversion clade</taxon>
        <taxon>NPAAA clade</taxon>
        <taxon>Hologalegina</taxon>
        <taxon>IRL clade</taxon>
        <taxon>Trifolieae</taxon>
        <taxon>Trifolium</taxon>
    </lineage>
</organism>
<reference evidence="2 3" key="2">
    <citation type="journal article" date="2017" name="Front. Plant Sci.">
        <title>Gene Classification and Mining of Molecular Markers Useful in Red Clover (Trifolium pratense) Breeding.</title>
        <authorList>
            <person name="Istvanek J."/>
            <person name="Dluhosova J."/>
            <person name="Dluhos P."/>
            <person name="Patkova L."/>
            <person name="Nedelnik J."/>
            <person name="Repkova J."/>
        </authorList>
    </citation>
    <scope>NUCLEOTIDE SEQUENCE [LARGE SCALE GENOMIC DNA]</scope>
    <source>
        <strain evidence="3">cv. Tatra</strain>
        <tissue evidence="2">Young leaves</tissue>
    </source>
</reference>
<evidence type="ECO:0000256" key="1">
    <source>
        <dbReference type="SAM" id="MobiDB-lite"/>
    </source>
</evidence>
<dbReference type="EMBL" id="ASHM01002657">
    <property type="protein sequence ID" value="PNY08671.1"/>
    <property type="molecule type" value="Genomic_DNA"/>
</dbReference>
<sequence>MAASEKKDIPNVSNLEQEKEKIMDAENKNLSFSNTEEEDNSLLPNLNNDPESAIPNLNDPVVPASRKRHFDLNYPPSDDNDGRKK</sequence>
<feature type="non-terminal residue" evidence="2">
    <location>
        <position position="85"/>
    </location>
</feature>
<feature type="compositionally biased region" description="Low complexity" evidence="1">
    <location>
        <begin position="41"/>
        <end position="52"/>
    </location>
</feature>